<name>A0ABT6LPL2_9ACTN</name>
<protein>
    <submittedName>
        <fullName evidence="1">Uncharacterized protein</fullName>
    </submittedName>
</protein>
<evidence type="ECO:0000313" key="2">
    <source>
        <dbReference type="Proteomes" id="UP001160499"/>
    </source>
</evidence>
<dbReference type="RefSeq" id="WP_280878505.1">
    <property type="nucleotide sequence ID" value="NZ_JARXVH010000007.1"/>
</dbReference>
<keyword evidence="2" id="KW-1185">Reference proteome</keyword>
<gene>
    <name evidence="1" type="ORF">M2283_004944</name>
</gene>
<accession>A0ABT6LPL2</accession>
<proteinExistence type="predicted"/>
<sequence length="79" mass="8570">MSTANPTGAGQQRGQDTHFWVLSVDKPGMASATRTGTYTPPPGSTRANAYREIYEYVTAGDPYLRGATVVFFSLEPNQL</sequence>
<comment type="caution">
    <text evidence="1">The sequence shown here is derived from an EMBL/GenBank/DDBJ whole genome shotgun (WGS) entry which is preliminary data.</text>
</comment>
<dbReference type="EMBL" id="JARXVH010000007">
    <property type="protein sequence ID" value="MDH6217616.1"/>
    <property type="molecule type" value="Genomic_DNA"/>
</dbReference>
<dbReference type="Proteomes" id="UP001160499">
    <property type="component" value="Unassembled WGS sequence"/>
</dbReference>
<reference evidence="1 2" key="1">
    <citation type="submission" date="2023-04" db="EMBL/GenBank/DDBJ databases">
        <title>Forest soil microbial communities from Buena Vista Peninsula, Colon Province, Panama.</title>
        <authorList>
            <person name="Bouskill N."/>
        </authorList>
    </citation>
    <scope>NUCLEOTIDE SEQUENCE [LARGE SCALE GENOMIC DNA]</scope>
    <source>
        <strain evidence="1 2">GGS1</strain>
    </source>
</reference>
<organism evidence="1 2">
    <name type="scientific">Streptomyces pseudovenezuelae</name>
    <dbReference type="NCBI Taxonomy" id="67350"/>
    <lineage>
        <taxon>Bacteria</taxon>
        <taxon>Bacillati</taxon>
        <taxon>Actinomycetota</taxon>
        <taxon>Actinomycetes</taxon>
        <taxon>Kitasatosporales</taxon>
        <taxon>Streptomycetaceae</taxon>
        <taxon>Streptomyces</taxon>
        <taxon>Streptomyces aurantiacus group</taxon>
    </lineage>
</organism>
<evidence type="ECO:0000313" key="1">
    <source>
        <dbReference type="EMBL" id="MDH6217616.1"/>
    </source>
</evidence>